<dbReference type="InterPro" id="IPR017453">
    <property type="entry name" value="GCV_H_sub"/>
</dbReference>
<dbReference type="PROSITE" id="PS50968">
    <property type="entry name" value="BIOTINYL_LIPOYL"/>
    <property type="match status" value="1"/>
</dbReference>
<evidence type="ECO:0000313" key="6">
    <source>
        <dbReference type="EMBL" id="SDP08193.1"/>
    </source>
</evidence>
<evidence type="ECO:0000259" key="5">
    <source>
        <dbReference type="PROSITE" id="PS50968"/>
    </source>
</evidence>
<keyword evidence="2 3" id="KW-0450">Lipoyl</keyword>
<evidence type="ECO:0000256" key="1">
    <source>
        <dbReference type="ARBA" id="ARBA00009249"/>
    </source>
</evidence>
<comment type="cofactor">
    <cofactor evidence="3">
        <name>(R)-lipoate</name>
        <dbReference type="ChEBI" id="CHEBI:83088"/>
    </cofactor>
    <text evidence="3">Binds 1 lipoyl cofactor covalently.</text>
</comment>
<comment type="function">
    <text evidence="3">The glycine cleavage system catalyzes the degradation of glycine. The H protein shuttles the methylamine group of glycine from the P protein to the T protein.</text>
</comment>
<dbReference type="InterPro" id="IPR000089">
    <property type="entry name" value="Biotin_lipoyl"/>
</dbReference>
<dbReference type="OrthoDB" id="9796712at2"/>
<dbReference type="PROSITE" id="PS00189">
    <property type="entry name" value="LIPOYL"/>
    <property type="match status" value="1"/>
</dbReference>
<proteinExistence type="inferred from homology"/>
<dbReference type="PANTHER" id="PTHR11715">
    <property type="entry name" value="GLYCINE CLEAVAGE SYSTEM H PROTEIN"/>
    <property type="match status" value="1"/>
</dbReference>
<dbReference type="InterPro" id="IPR003016">
    <property type="entry name" value="2-oxoA_DH_lipoyl-BS"/>
</dbReference>
<organism evidence="6 7">
    <name type="scientific">Desulforhopalus singaporensis</name>
    <dbReference type="NCBI Taxonomy" id="91360"/>
    <lineage>
        <taxon>Bacteria</taxon>
        <taxon>Pseudomonadati</taxon>
        <taxon>Thermodesulfobacteriota</taxon>
        <taxon>Desulfobulbia</taxon>
        <taxon>Desulfobulbales</taxon>
        <taxon>Desulfocapsaceae</taxon>
        <taxon>Desulforhopalus</taxon>
    </lineage>
</organism>
<evidence type="ECO:0000256" key="4">
    <source>
        <dbReference type="PIRSR" id="PIRSR617453-50"/>
    </source>
</evidence>
<evidence type="ECO:0000256" key="3">
    <source>
        <dbReference type="HAMAP-Rule" id="MF_00272"/>
    </source>
</evidence>
<accession>A0A1H0PSW8</accession>
<keyword evidence="7" id="KW-1185">Reference proteome</keyword>
<dbReference type="HAMAP" id="MF_00272">
    <property type="entry name" value="GcvH"/>
    <property type="match status" value="1"/>
</dbReference>
<evidence type="ECO:0000256" key="2">
    <source>
        <dbReference type="ARBA" id="ARBA00022823"/>
    </source>
</evidence>
<dbReference type="GO" id="GO:0009249">
    <property type="term" value="P:protein lipoylation"/>
    <property type="evidence" value="ECO:0007669"/>
    <property type="project" value="TreeGrafter"/>
</dbReference>
<dbReference type="NCBIfam" id="NF002270">
    <property type="entry name" value="PRK01202.1"/>
    <property type="match status" value="1"/>
</dbReference>
<dbReference type="InterPro" id="IPR033753">
    <property type="entry name" value="GCV_H/Fam206"/>
</dbReference>
<feature type="modified residue" description="N6-lipoyllysine" evidence="3 4">
    <location>
        <position position="69"/>
    </location>
</feature>
<feature type="domain" description="Lipoyl-binding" evidence="5">
    <location>
        <begin position="28"/>
        <end position="109"/>
    </location>
</feature>
<dbReference type="EMBL" id="FNJI01000010">
    <property type="protein sequence ID" value="SDP08193.1"/>
    <property type="molecule type" value="Genomic_DNA"/>
</dbReference>
<name>A0A1H0PSW8_9BACT</name>
<evidence type="ECO:0000313" key="7">
    <source>
        <dbReference type="Proteomes" id="UP000199073"/>
    </source>
</evidence>
<comment type="subunit">
    <text evidence="3">The glycine cleavage system is composed of four proteins: P, T, L and H.</text>
</comment>
<reference evidence="6 7" key="1">
    <citation type="submission" date="2016-10" db="EMBL/GenBank/DDBJ databases">
        <authorList>
            <person name="de Groot N.N."/>
        </authorList>
    </citation>
    <scope>NUCLEOTIDE SEQUENCE [LARGE SCALE GENOMIC DNA]</scope>
    <source>
        <strain evidence="6 7">DSM 12130</strain>
    </source>
</reference>
<dbReference type="Pfam" id="PF01597">
    <property type="entry name" value="GCV_H"/>
    <property type="match status" value="1"/>
</dbReference>
<dbReference type="GO" id="GO:0005737">
    <property type="term" value="C:cytoplasm"/>
    <property type="evidence" value="ECO:0007669"/>
    <property type="project" value="TreeGrafter"/>
</dbReference>
<dbReference type="GO" id="GO:0005960">
    <property type="term" value="C:glycine cleavage complex"/>
    <property type="evidence" value="ECO:0007669"/>
    <property type="project" value="InterPro"/>
</dbReference>
<dbReference type="RefSeq" id="WP_092221882.1">
    <property type="nucleotide sequence ID" value="NZ_FNJI01000010.1"/>
</dbReference>
<dbReference type="NCBIfam" id="TIGR00527">
    <property type="entry name" value="gcvH"/>
    <property type="match status" value="1"/>
</dbReference>
<dbReference type="Proteomes" id="UP000199073">
    <property type="component" value="Unassembled WGS sequence"/>
</dbReference>
<dbReference type="AlphaFoldDB" id="A0A1H0PSW8"/>
<dbReference type="CDD" id="cd06848">
    <property type="entry name" value="GCS_H"/>
    <property type="match status" value="1"/>
</dbReference>
<dbReference type="STRING" id="91360.SAMN05660330_01751"/>
<dbReference type="PANTHER" id="PTHR11715:SF3">
    <property type="entry name" value="GLYCINE CLEAVAGE SYSTEM H PROTEIN-RELATED"/>
    <property type="match status" value="1"/>
</dbReference>
<gene>
    <name evidence="3" type="primary">gcvH</name>
    <name evidence="6" type="ORF">SAMN05660330_01751</name>
</gene>
<comment type="similarity">
    <text evidence="1 3">Belongs to the GcvH family.</text>
</comment>
<protein>
    <recommendedName>
        <fullName evidence="3">Glycine cleavage system H protein</fullName>
    </recommendedName>
</protein>
<sequence length="132" mass="14835">MKEISELNLPEDLRYTKDHEWAKVEGDTVKVGISDYAQDQLGDIVFVEMPEVGDTFEAEDEFGTLESVKAVSELYIPISGEIVAVNGDLEDSPELLNQDPYSGWIVEVKPDNIDEINELLDKDAYLELLKAE</sequence>
<dbReference type="SUPFAM" id="SSF51230">
    <property type="entry name" value="Single hybrid motif"/>
    <property type="match status" value="1"/>
</dbReference>
<dbReference type="InterPro" id="IPR011053">
    <property type="entry name" value="Single_hybrid_motif"/>
</dbReference>
<dbReference type="GO" id="GO:0019464">
    <property type="term" value="P:glycine decarboxylation via glycine cleavage system"/>
    <property type="evidence" value="ECO:0007669"/>
    <property type="project" value="UniProtKB-UniRule"/>
</dbReference>
<dbReference type="InterPro" id="IPR002930">
    <property type="entry name" value="GCV_H"/>
</dbReference>
<dbReference type="Gene3D" id="2.40.50.100">
    <property type="match status" value="1"/>
</dbReference>